<organism evidence="1 2">
    <name type="scientific">Sphaerodactylus townsendi</name>
    <dbReference type="NCBI Taxonomy" id="933632"/>
    <lineage>
        <taxon>Eukaryota</taxon>
        <taxon>Metazoa</taxon>
        <taxon>Chordata</taxon>
        <taxon>Craniata</taxon>
        <taxon>Vertebrata</taxon>
        <taxon>Euteleostomi</taxon>
        <taxon>Lepidosauria</taxon>
        <taxon>Squamata</taxon>
        <taxon>Bifurcata</taxon>
        <taxon>Gekkota</taxon>
        <taxon>Sphaerodactylidae</taxon>
        <taxon>Sphaerodactylus</taxon>
    </lineage>
</organism>
<evidence type="ECO:0000313" key="2">
    <source>
        <dbReference type="Proteomes" id="UP000827872"/>
    </source>
</evidence>
<dbReference type="EMBL" id="CM037617">
    <property type="protein sequence ID" value="KAH8005641.1"/>
    <property type="molecule type" value="Genomic_DNA"/>
</dbReference>
<dbReference type="Proteomes" id="UP000827872">
    <property type="component" value="Linkage Group LG04"/>
</dbReference>
<keyword evidence="2" id="KW-1185">Reference proteome</keyword>
<evidence type="ECO:0000313" key="1">
    <source>
        <dbReference type="EMBL" id="KAH8005641.1"/>
    </source>
</evidence>
<comment type="caution">
    <text evidence="1">The sequence shown here is derived from an EMBL/GenBank/DDBJ whole genome shotgun (WGS) entry which is preliminary data.</text>
</comment>
<name>A0ACB8FKM0_9SAUR</name>
<gene>
    <name evidence="1" type="ORF">K3G42_030577</name>
</gene>
<reference evidence="1" key="1">
    <citation type="submission" date="2021-08" db="EMBL/GenBank/DDBJ databases">
        <title>The first chromosome-level gecko genome reveals the dynamic sex chromosomes of Neotropical dwarf geckos (Sphaerodactylidae: Sphaerodactylus).</title>
        <authorList>
            <person name="Pinto B.J."/>
            <person name="Keating S.E."/>
            <person name="Gamble T."/>
        </authorList>
    </citation>
    <scope>NUCLEOTIDE SEQUENCE</scope>
    <source>
        <strain evidence="1">TG3544</strain>
    </source>
</reference>
<accession>A0ACB8FKM0</accession>
<protein>
    <submittedName>
        <fullName evidence="1">Uncharacterized protein</fullName>
    </submittedName>
</protein>
<proteinExistence type="predicted"/>
<sequence>MSVHKILWAPASTGYVAFSSYLPQVHPAHSKGEEGTTVTHRPVAENGRYPFQRANLASVVLSATDSVCSSCNQIFHPHRCKIPHCNPPISSESRRIQEVRRIPAHASMGRDYTHRFRLQHSVKTWNILHTTLEALTAYKGGQKSSLCGAVPFAQRSRKSSSILGLPPVLRGVSKH</sequence>